<dbReference type="OrthoDB" id="794917at2"/>
<keyword evidence="3" id="KW-1185">Reference proteome</keyword>
<sequence>MKDFNELQDLWKQQKQNPLPDVSQIITKAKKEQRSFANKIFTQLGILLVTLLALGWIVSAITFKMTTTYIGIALIFTCVFGFTVIRLYQALSLKQIDVTAAPSETLIKLEKFYKFQQLVGTKIMAAYFLLMNLAFGFYFIEIMAPMSALLKIIILSVYVGWMLFAYFYLGKKQKAREYARTQQIIDSIKEMERNYEE</sequence>
<feature type="transmembrane region" description="Helical" evidence="1">
    <location>
        <begin position="40"/>
        <end position="63"/>
    </location>
</feature>
<reference evidence="2 3" key="2">
    <citation type="journal article" date="2015" name="Stand. Genomic Sci.">
        <title>High quality draft genomic sequence of Flavobacterium enshiense DK69(T) and comparison among Flavobacterium genomes.</title>
        <authorList>
            <person name="Zeng Z."/>
            <person name="Chen C."/>
            <person name="Du H."/>
            <person name="Wang G."/>
            <person name="Li M."/>
        </authorList>
    </citation>
    <scope>NUCLEOTIDE SEQUENCE [LARGE SCALE GENOMIC DNA]</scope>
    <source>
        <strain evidence="2 3">DK69</strain>
    </source>
</reference>
<keyword evidence="1" id="KW-0472">Membrane</keyword>
<dbReference type="eggNOG" id="ENOG502ZC0D">
    <property type="taxonomic scope" value="Bacteria"/>
</dbReference>
<comment type="caution">
    <text evidence="2">The sequence shown here is derived from an EMBL/GenBank/DDBJ whole genome shotgun (WGS) entry which is preliminary data.</text>
</comment>
<reference evidence="3" key="1">
    <citation type="submission" date="2013-09" db="EMBL/GenBank/DDBJ databases">
        <authorList>
            <person name="Zeng Z."/>
            <person name="Chen C."/>
        </authorList>
    </citation>
    <scope>NUCLEOTIDE SEQUENCE [LARGE SCALE GENOMIC DNA]</scope>
    <source>
        <strain evidence="3">DK69</strain>
    </source>
</reference>
<dbReference type="PATRIC" id="fig|1107311.5.peg.11"/>
<accession>A0A0A2N004</accession>
<keyword evidence="1" id="KW-1133">Transmembrane helix</keyword>
<proteinExistence type="predicted"/>
<evidence type="ECO:0000313" key="3">
    <source>
        <dbReference type="Proteomes" id="UP000030149"/>
    </source>
</evidence>
<dbReference type="AlphaFoldDB" id="A0A0A2N004"/>
<feature type="transmembrane region" description="Helical" evidence="1">
    <location>
        <begin position="69"/>
        <end position="88"/>
    </location>
</feature>
<feature type="transmembrane region" description="Helical" evidence="1">
    <location>
        <begin position="118"/>
        <end position="140"/>
    </location>
</feature>
<dbReference type="RefSeq" id="WP_035629497.1">
    <property type="nucleotide sequence ID" value="NZ_AVCS01000016.1"/>
</dbReference>
<dbReference type="EMBL" id="JRLZ01000001">
    <property type="protein sequence ID" value="KGO97038.1"/>
    <property type="molecule type" value="Genomic_DNA"/>
</dbReference>
<organism evidence="2 3">
    <name type="scientific">Flavobacterium enshiense DK69</name>
    <dbReference type="NCBI Taxonomy" id="1107311"/>
    <lineage>
        <taxon>Bacteria</taxon>
        <taxon>Pseudomonadati</taxon>
        <taxon>Bacteroidota</taxon>
        <taxon>Flavobacteriia</taxon>
        <taxon>Flavobacteriales</taxon>
        <taxon>Flavobacteriaceae</taxon>
        <taxon>Flavobacterium</taxon>
    </lineage>
</organism>
<name>A0A0A2N004_9FLAO</name>
<evidence type="ECO:0000256" key="1">
    <source>
        <dbReference type="SAM" id="Phobius"/>
    </source>
</evidence>
<dbReference type="Proteomes" id="UP000030149">
    <property type="component" value="Unassembled WGS sequence"/>
</dbReference>
<keyword evidence="1" id="KW-0812">Transmembrane</keyword>
<protein>
    <submittedName>
        <fullName evidence="2">Uncharacterized protein</fullName>
    </submittedName>
</protein>
<gene>
    <name evidence="2" type="ORF">Q767_00065</name>
</gene>
<evidence type="ECO:0000313" key="2">
    <source>
        <dbReference type="EMBL" id="KGO97038.1"/>
    </source>
</evidence>
<feature type="transmembrane region" description="Helical" evidence="1">
    <location>
        <begin position="146"/>
        <end position="169"/>
    </location>
</feature>
<dbReference type="STRING" id="1107311.Q767_00065"/>